<comment type="caution">
    <text evidence="3">The sequence shown here is derived from an EMBL/GenBank/DDBJ whole genome shotgun (WGS) entry which is preliminary data.</text>
</comment>
<dbReference type="AlphaFoldDB" id="A0A7J7J086"/>
<dbReference type="Pfam" id="PF20500">
    <property type="entry name" value="DNA-PKcs_N"/>
    <property type="match status" value="1"/>
</dbReference>
<gene>
    <name evidence="3" type="ORF">EB796_022115</name>
</gene>
<dbReference type="SUPFAM" id="SSF48371">
    <property type="entry name" value="ARM repeat"/>
    <property type="match status" value="1"/>
</dbReference>
<dbReference type="OrthoDB" id="431717at2759"/>
<protein>
    <submittedName>
        <fullName evidence="3">PRKDC</fullName>
    </submittedName>
</protein>
<name>A0A7J7J086_BUGNE</name>
<feature type="domain" description="DNA-PKcs N-terminal" evidence="1">
    <location>
        <begin position="5"/>
        <end position="222"/>
    </location>
</feature>
<dbReference type="EMBL" id="VXIV02003219">
    <property type="protein sequence ID" value="KAF6019589.1"/>
    <property type="molecule type" value="Genomic_DNA"/>
</dbReference>
<dbReference type="InterPro" id="IPR016024">
    <property type="entry name" value="ARM-type_fold"/>
</dbReference>
<feature type="domain" description="DNA-dependent protein kinase catalytic subunit CC1/2" evidence="2">
    <location>
        <begin position="318"/>
        <end position="1084"/>
    </location>
</feature>
<evidence type="ECO:0000259" key="1">
    <source>
        <dbReference type="Pfam" id="PF20500"/>
    </source>
</evidence>
<dbReference type="InterPro" id="IPR046804">
    <property type="entry name" value="DNA-PKcs_N"/>
</dbReference>
<evidence type="ECO:0000313" key="3">
    <source>
        <dbReference type="EMBL" id="KAF6019589.1"/>
    </source>
</evidence>
<organism evidence="3 4">
    <name type="scientific">Bugula neritina</name>
    <name type="common">Brown bryozoan</name>
    <name type="synonym">Sertularia neritina</name>
    <dbReference type="NCBI Taxonomy" id="10212"/>
    <lineage>
        <taxon>Eukaryota</taxon>
        <taxon>Metazoa</taxon>
        <taxon>Spiralia</taxon>
        <taxon>Lophotrochozoa</taxon>
        <taxon>Bryozoa</taxon>
        <taxon>Gymnolaemata</taxon>
        <taxon>Cheilostomatida</taxon>
        <taxon>Flustrina</taxon>
        <taxon>Buguloidea</taxon>
        <taxon>Bugulidae</taxon>
        <taxon>Bugula</taxon>
    </lineage>
</organism>
<keyword evidence="4" id="KW-1185">Reference proteome</keyword>
<evidence type="ECO:0000313" key="4">
    <source>
        <dbReference type="Proteomes" id="UP000593567"/>
    </source>
</evidence>
<sequence length="1122" mass="126230">MTGAFTYCHAIIKHSSKNPTVSSFYKLLTVAMVICTNNNYFELSAATDSDDMDILSESSAATLMTHQLVSKYQKKVVTCMKQYKDDLLISCLSFLFSLPVSIIKSNLDTTSEALQMGLSLGLSYPPLIRQCVNTLRLLIDCLEKHELVEKLELLLPYFDKFLQSSSQAENEHVDEIPRKVLKNKQRLKLPPALLRLAKEKTLSGRTEVQKLKLEVLAFLGSLGGELNHYVISSDRKSLAKLAVSWDTRSHLPFHVPFRETKADIYLDKFLPHTCELAMSSSNRQTKVVACELLHSFVILLLGNDATRPAGYSKKNSAEKIYSKLFPVLLSLSVDMEQVAKQLFEPLVFQLIHWFTKFPKRKETSLLLDTLMDGVESVNNSALREFSAMCVAEFLRWSIKHTSVEQQRKNPENVKQLLRRMFSMARHPGSGKRRGACFVYNHTYMILREEESLIDKFTMEILVCFIDCLACAHADDPSLETHQEAKKCLSHVERILKAKAQLFLEPSKQRRIPLGWTTCTLKDAILWLLSQVGRSETECRHACMDLISNLVPCLSPELNSRHKLIQYVVEKQGIQYIIDRCEAVPTTNEGKPGILQMSSPFRSEHAPAVKVCLMWFDKLLACLDAYCWFIGNGTLSASQLLAGRVGIFSVLLHFVSDVSMQSLHDLTAAKSGGVAYTPAEVDEYNRCKCTAIVRIFDFITIIMDKDKKLLTQNNLLNADFWRLLGTCIVDPVAVGFNMADIVILENLPAILKRLLQTALRFLDSAQMNSFYESMRSLLTSRDGKYNLYQIVQSMELSSPEEYHLFCTYLTGGYQLLVDVNVLAKTLPAGVMSSDLSLALTNTLLKASSIKVSEPSTIRLLEVMYNLALSIGVDNTCVIEMLFKPNGLTSYSLVEKVLLKYMTGKGSSLISSIMGKATSSPHKASSYIIGLLEYCRATNVLARQTQLVAAAVLDNWQLLDSWWRDGAAGAASTATAVTRSYCIVILRKLILIGAKLEGSKNYPIIVQFFVQTITSAQSEQSHRNELLDVLPSFLSGTKEQTQIVRGSIQKYVNDRFPLSSSELPMESTGYHDYMATFTKILEAMVIDCDMELFKIMLGVVCREESHSQENIIQEYIRRFGLRLL</sequence>
<evidence type="ECO:0000259" key="2">
    <source>
        <dbReference type="Pfam" id="PF20502"/>
    </source>
</evidence>
<dbReference type="Proteomes" id="UP000593567">
    <property type="component" value="Unassembled WGS sequence"/>
</dbReference>
<reference evidence="3" key="1">
    <citation type="submission" date="2020-06" db="EMBL/GenBank/DDBJ databases">
        <title>Draft genome of Bugula neritina, a colonial animal packing powerful symbionts and potential medicines.</title>
        <authorList>
            <person name="Rayko M."/>
        </authorList>
    </citation>
    <scope>NUCLEOTIDE SEQUENCE [LARGE SCALE GENOMIC DNA]</scope>
    <source>
        <strain evidence="3">Kwan_BN1</strain>
    </source>
</reference>
<dbReference type="InterPro" id="IPR046803">
    <property type="entry name" value="DNAPKcs_CC1-2"/>
</dbReference>
<dbReference type="Pfam" id="PF20502">
    <property type="entry name" value="DNAPKcs_CC1-2"/>
    <property type="match status" value="1"/>
</dbReference>
<proteinExistence type="predicted"/>
<accession>A0A7J7J086</accession>